<proteinExistence type="predicted"/>
<accession>A0ABP7TKT5</accession>
<gene>
    <name evidence="1" type="ORF">GCM10022232_87020</name>
</gene>
<organism evidence="1 2">
    <name type="scientific">Streptomyces plumbiresistens</name>
    <dbReference type="NCBI Taxonomy" id="511811"/>
    <lineage>
        <taxon>Bacteria</taxon>
        <taxon>Bacillati</taxon>
        <taxon>Actinomycetota</taxon>
        <taxon>Actinomycetes</taxon>
        <taxon>Kitasatosporales</taxon>
        <taxon>Streptomycetaceae</taxon>
        <taxon>Streptomyces</taxon>
    </lineage>
</organism>
<comment type="caution">
    <text evidence="1">The sequence shown here is derived from an EMBL/GenBank/DDBJ whole genome shotgun (WGS) entry which is preliminary data.</text>
</comment>
<protein>
    <submittedName>
        <fullName evidence="1">Uncharacterized protein</fullName>
    </submittedName>
</protein>
<evidence type="ECO:0000313" key="1">
    <source>
        <dbReference type="EMBL" id="GAA4027783.1"/>
    </source>
</evidence>
<sequence length="67" mass="7287">MASPRDSEGQHARIPETSVCTRALEVRPSRSVSEVAQIATDVNIIINNAGVLVPVHRARLEQRTPVS</sequence>
<evidence type="ECO:0000313" key="2">
    <source>
        <dbReference type="Proteomes" id="UP001500456"/>
    </source>
</evidence>
<dbReference type="Proteomes" id="UP001500456">
    <property type="component" value="Unassembled WGS sequence"/>
</dbReference>
<keyword evidence="2" id="KW-1185">Reference proteome</keyword>
<name>A0ABP7TKT5_9ACTN</name>
<reference evidence="2" key="1">
    <citation type="journal article" date="2019" name="Int. J. Syst. Evol. Microbiol.">
        <title>The Global Catalogue of Microorganisms (GCM) 10K type strain sequencing project: providing services to taxonomists for standard genome sequencing and annotation.</title>
        <authorList>
            <consortium name="The Broad Institute Genomics Platform"/>
            <consortium name="The Broad Institute Genome Sequencing Center for Infectious Disease"/>
            <person name="Wu L."/>
            <person name="Ma J."/>
        </authorList>
    </citation>
    <scope>NUCLEOTIDE SEQUENCE [LARGE SCALE GENOMIC DNA]</scope>
    <source>
        <strain evidence="2">JCM 16924</strain>
    </source>
</reference>
<dbReference type="EMBL" id="BAAAZX010000043">
    <property type="protein sequence ID" value="GAA4027783.1"/>
    <property type="molecule type" value="Genomic_DNA"/>
</dbReference>